<dbReference type="Gene3D" id="1.20.1720.10">
    <property type="entry name" value="Multidrug resistance protein D"/>
    <property type="match status" value="1"/>
</dbReference>
<dbReference type="PROSITE" id="PS50850">
    <property type="entry name" value="MFS"/>
    <property type="match status" value="1"/>
</dbReference>
<feature type="transmembrane region" description="Helical" evidence="6">
    <location>
        <begin position="73"/>
        <end position="92"/>
    </location>
</feature>
<feature type="domain" description="Major facilitator superfamily (MFS) profile" evidence="7">
    <location>
        <begin position="7"/>
        <end position="461"/>
    </location>
</feature>
<gene>
    <name evidence="8" type="ORF">GCM10010492_76150</name>
</gene>
<feature type="transmembrane region" description="Helical" evidence="6">
    <location>
        <begin position="395"/>
        <end position="417"/>
    </location>
</feature>
<dbReference type="PANTHER" id="PTHR42718:SF39">
    <property type="entry name" value="ACTINORHODIN TRANSPORTER-RELATED"/>
    <property type="match status" value="1"/>
</dbReference>
<dbReference type="PANTHER" id="PTHR42718">
    <property type="entry name" value="MAJOR FACILITATOR SUPERFAMILY MULTIDRUG TRANSPORTER MFSC"/>
    <property type="match status" value="1"/>
</dbReference>
<dbReference type="InterPro" id="IPR020846">
    <property type="entry name" value="MFS_dom"/>
</dbReference>
<keyword evidence="9" id="KW-1185">Reference proteome</keyword>
<dbReference type="Proteomes" id="UP001500416">
    <property type="component" value="Unassembled WGS sequence"/>
</dbReference>
<accession>A0ABN0UWX8</accession>
<feature type="transmembrane region" description="Helical" evidence="6">
    <location>
        <begin position="359"/>
        <end position="383"/>
    </location>
</feature>
<name>A0ABN0UWX8_9PSEU</name>
<feature type="transmembrane region" description="Helical" evidence="6">
    <location>
        <begin position="223"/>
        <end position="241"/>
    </location>
</feature>
<evidence type="ECO:0000256" key="4">
    <source>
        <dbReference type="ARBA" id="ARBA00023136"/>
    </source>
</evidence>
<feature type="transmembrane region" description="Helical" evidence="6">
    <location>
        <begin position="296"/>
        <end position="314"/>
    </location>
</feature>
<evidence type="ECO:0000256" key="1">
    <source>
        <dbReference type="ARBA" id="ARBA00004651"/>
    </source>
</evidence>
<dbReference type="Gene3D" id="1.20.1250.20">
    <property type="entry name" value="MFS general substrate transporter like domains"/>
    <property type="match status" value="1"/>
</dbReference>
<dbReference type="InterPro" id="IPR011701">
    <property type="entry name" value="MFS"/>
</dbReference>
<evidence type="ECO:0000256" key="2">
    <source>
        <dbReference type="ARBA" id="ARBA00022692"/>
    </source>
</evidence>
<keyword evidence="2 6" id="KW-0812">Transmembrane</keyword>
<feature type="transmembrane region" description="Helical" evidence="6">
    <location>
        <begin position="326"/>
        <end position="347"/>
    </location>
</feature>
<comment type="caution">
    <text evidence="8">The sequence shown here is derived from an EMBL/GenBank/DDBJ whole genome shotgun (WGS) entry which is preliminary data.</text>
</comment>
<feature type="transmembrane region" description="Helical" evidence="6">
    <location>
        <begin position="267"/>
        <end position="290"/>
    </location>
</feature>
<reference evidence="8 9" key="1">
    <citation type="journal article" date="2019" name="Int. J. Syst. Evol. Microbiol.">
        <title>The Global Catalogue of Microorganisms (GCM) 10K type strain sequencing project: providing services to taxonomists for standard genome sequencing and annotation.</title>
        <authorList>
            <consortium name="The Broad Institute Genomics Platform"/>
            <consortium name="The Broad Institute Genome Sequencing Center for Infectious Disease"/>
            <person name="Wu L."/>
            <person name="Ma J."/>
        </authorList>
    </citation>
    <scope>NUCLEOTIDE SEQUENCE [LARGE SCALE GENOMIC DNA]</scope>
    <source>
        <strain evidence="8 9">JCM 3380</strain>
    </source>
</reference>
<evidence type="ECO:0000313" key="9">
    <source>
        <dbReference type="Proteomes" id="UP001500416"/>
    </source>
</evidence>
<evidence type="ECO:0000259" key="7">
    <source>
        <dbReference type="PROSITE" id="PS50850"/>
    </source>
</evidence>
<feature type="transmembrane region" description="Helical" evidence="6">
    <location>
        <begin position="42"/>
        <end position="61"/>
    </location>
</feature>
<dbReference type="InterPro" id="IPR036259">
    <property type="entry name" value="MFS_trans_sf"/>
</dbReference>
<evidence type="ECO:0000313" key="8">
    <source>
        <dbReference type="EMBL" id="GAA0263874.1"/>
    </source>
</evidence>
<dbReference type="CDD" id="cd17321">
    <property type="entry name" value="MFS_MMR_MDR_like"/>
    <property type="match status" value="1"/>
</dbReference>
<feature type="transmembrane region" description="Helical" evidence="6">
    <location>
        <begin position="198"/>
        <end position="217"/>
    </location>
</feature>
<keyword evidence="3 6" id="KW-1133">Transmembrane helix</keyword>
<comment type="subcellular location">
    <subcellularLocation>
        <location evidence="1">Cell membrane</location>
        <topology evidence="1">Multi-pass membrane protein</topology>
    </subcellularLocation>
</comment>
<dbReference type="SUPFAM" id="SSF103473">
    <property type="entry name" value="MFS general substrate transporter"/>
    <property type="match status" value="1"/>
</dbReference>
<proteinExistence type="predicted"/>
<feature type="compositionally biased region" description="Low complexity" evidence="5">
    <location>
        <begin position="480"/>
        <end position="497"/>
    </location>
</feature>
<dbReference type="EMBL" id="BAAABU010000037">
    <property type="protein sequence ID" value="GAA0263874.1"/>
    <property type="molecule type" value="Genomic_DNA"/>
</dbReference>
<feature type="transmembrane region" description="Helical" evidence="6">
    <location>
        <begin position="131"/>
        <end position="155"/>
    </location>
</feature>
<feature type="region of interest" description="Disordered" evidence="5">
    <location>
        <begin position="471"/>
        <end position="505"/>
    </location>
</feature>
<evidence type="ECO:0000256" key="5">
    <source>
        <dbReference type="SAM" id="MobiDB-lite"/>
    </source>
</evidence>
<dbReference type="Pfam" id="PF07690">
    <property type="entry name" value="MFS_1"/>
    <property type="match status" value="1"/>
</dbReference>
<feature type="transmembrane region" description="Helical" evidence="6">
    <location>
        <begin position="167"/>
        <end position="186"/>
    </location>
</feature>
<feature type="transmembrane region" description="Helical" evidence="6">
    <location>
        <begin position="98"/>
        <end position="119"/>
    </location>
</feature>
<feature type="transmembrane region" description="Helical" evidence="6">
    <location>
        <begin position="437"/>
        <end position="458"/>
    </location>
</feature>
<sequence length="505" mass="51142">MNREWLGLGAVLAATFMTQVDGFVVNVASPSIQRDLGAGFDQIQFVGAAYVIAFGALLVTGARLGDRVGHRRVFLWGVAGFTVTSLLCGVAPTADLLIAARFLQGATAAFMAPQVLAIIRATVPDEERRATAISVYGVVIGLGVICGIAGGGVLVDLDLFGLGWRPVLLVNVPIGVAILALGRVLPGGTAGAPHRLDLVGAALTAVALPALLVPLVFGAEGAGWLWLGLPLAAVVAGVLVVQQRALHQAGGEPLFPPRVVTVPGMRLSLLTVLSLFATNSGLFLVFTYYLQTGLGLSPLAAGLVFVPLGFGFSLGSAVSKRLGRRVAWPLAAVGCGLLSAVLVGGALATRLPASAQPVALVVVILCAGFGQGLVVAPLVAGILSRVEPGDAGAASGMATTVTQFGLALGVAVVGAFYRMVLGGTPGDPGVPFEDSALAFTAAAALLACTSGMTGLLGYRLHRLKAAGLRPLDRSSHEAPTKPAEVAAETEAAAPVVVSSTQRRTG</sequence>
<evidence type="ECO:0000256" key="6">
    <source>
        <dbReference type="SAM" id="Phobius"/>
    </source>
</evidence>
<evidence type="ECO:0000256" key="3">
    <source>
        <dbReference type="ARBA" id="ARBA00022989"/>
    </source>
</evidence>
<keyword evidence="4 6" id="KW-0472">Membrane</keyword>
<organism evidence="8 9">
    <name type="scientific">Saccharothrix mutabilis subsp. mutabilis</name>
    <dbReference type="NCBI Taxonomy" id="66855"/>
    <lineage>
        <taxon>Bacteria</taxon>
        <taxon>Bacillati</taxon>
        <taxon>Actinomycetota</taxon>
        <taxon>Actinomycetes</taxon>
        <taxon>Pseudonocardiales</taxon>
        <taxon>Pseudonocardiaceae</taxon>
        <taxon>Saccharothrix</taxon>
    </lineage>
</organism>
<dbReference type="RefSeq" id="WP_343940344.1">
    <property type="nucleotide sequence ID" value="NZ_BAAABU010000037.1"/>
</dbReference>
<protein>
    <submittedName>
        <fullName evidence="8">MFS transporter</fullName>
    </submittedName>
</protein>